<dbReference type="Pfam" id="PF05168">
    <property type="entry name" value="HEPN"/>
    <property type="match status" value="1"/>
</dbReference>
<proteinExistence type="inferred from homology"/>
<comment type="similarity">
    <text evidence="1">Belongs to the UPF0332 family.</text>
</comment>
<dbReference type="InterPro" id="IPR052226">
    <property type="entry name" value="UPF0332_toxin"/>
</dbReference>
<dbReference type="PANTHER" id="PTHR36565">
    <property type="entry name" value="UPF0332 PROTEIN TM_1000"/>
    <property type="match status" value="1"/>
</dbReference>
<dbReference type="PANTHER" id="PTHR36565:SF5">
    <property type="entry name" value="TOXIN MJ0605-RELATED"/>
    <property type="match status" value="1"/>
</dbReference>
<protein>
    <recommendedName>
        <fullName evidence="2">HEPN domain-containing protein</fullName>
    </recommendedName>
</protein>
<evidence type="ECO:0000259" key="2">
    <source>
        <dbReference type="Pfam" id="PF05168"/>
    </source>
</evidence>
<reference evidence="3 4" key="1">
    <citation type="submission" date="2016-10" db="EMBL/GenBank/DDBJ databases">
        <title>Comparative genomics between deep and shallow subseafloor isolates.</title>
        <authorList>
            <person name="Ishii S."/>
            <person name="Miller J.R."/>
            <person name="Sutton G."/>
            <person name="Suzuki S."/>
            <person name="Methe B."/>
            <person name="Inagaki F."/>
            <person name="Imachi H."/>
        </authorList>
    </citation>
    <scope>NUCLEOTIDE SEQUENCE [LARGE SCALE GENOMIC DNA]</scope>
    <source>
        <strain evidence="3 4">MO-MB1</strain>
    </source>
</reference>
<dbReference type="AlphaFoldDB" id="A0A2H4VEP2"/>
<dbReference type="EMBL" id="CP017766">
    <property type="protein sequence ID" value="AUB56557.1"/>
    <property type="molecule type" value="Genomic_DNA"/>
</dbReference>
<organism evidence="3 4">
    <name type="scientific">Methanobacterium subterraneum</name>
    <dbReference type="NCBI Taxonomy" id="59277"/>
    <lineage>
        <taxon>Archaea</taxon>
        <taxon>Methanobacteriati</taxon>
        <taxon>Methanobacteriota</taxon>
        <taxon>Methanomada group</taxon>
        <taxon>Methanobacteria</taxon>
        <taxon>Methanobacteriales</taxon>
        <taxon>Methanobacteriaceae</taxon>
        <taxon>Methanobacterium</taxon>
    </lineage>
</organism>
<dbReference type="RefSeq" id="WP_100906538.1">
    <property type="nucleotide sequence ID" value="NZ_CP017766.1"/>
</dbReference>
<accession>A0A2H4VEP2</accession>
<dbReference type="InterPro" id="IPR007842">
    <property type="entry name" value="HEPN_dom"/>
</dbReference>
<gene>
    <name evidence="3" type="ORF">BK007_11410</name>
</gene>
<dbReference type="OrthoDB" id="67867at2157"/>
<evidence type="ECO:0000256" key="1">
    <source>
        <dbReference type="ARBA" id="ARBA00038248"/>
    </source>
</evidence>
<dbReference type="Proteomes" id="UP000232806">
    <property type="component" value="Chromosome"/>
</dbReference>
<dbReference type="Gene3D" id="1.20.120.330">
    <property type="entry name" value="Nucleotidyltransferases domain 2"/>
    <property type="match status" value="1"/>
</dbReference>
<feature type="domain" description="HEPN" evidence="2">
    <location>
        <begin position="28"/>
        <end position="136"/>
    </location>
</feature>
<evidence type="ECO:0000313" key="4">
    <source>
        <dbReference type="Proteomes" id="UP000232806"/>
    </source>
</evidence>
<evidence type="ECO:0000313" key="3">
    <source>
        <dbReference type="EMBL" id="AUB56557.1"/>
    </source>
</evidence>
<name>A0A2H4VEP2_9EURY</name>
<dbReference type="GeneID" id="35122221"/>
<sequence>MRFRFERCKEKGKIIKIEDNSDFADKELKEACNDLKSAEKSINENNPKWAIQSYYTMFHAFRALLFTKGYREKSHACLKHAIEALFVDEGVIDSDLLNDFDFAMKSREKADYSYSYNNELAEDLFDSATQLLSIVKTLVE</sequence>